<feature type="transmembrane region" description="Helical" evidence="1">
    <location>
        <begin position="24"/>
        <end position="43"/>
    </location>
</feature>
<keyword evidence="1" id="KW-0472">Membrane</keyword>
<proteinExistence type="predicted"/>
<evidence type="ECO:0000313" key="2">
    <source>
        <dbReference type="EMBL" id="XCN71253.1"/>
    </source>
</evidence>
<name>A0AAU8LPN2_9BACT</name>
<keyword evidence="1" id="KW-0812">Transmembrane</keyword>
<accession>A0AAU8LPN2</accession>
<sequence>MSGLVRGIPYVHPRYPRIRGRHRGLPLQILAVLPILLLALLPITASGLELAGNVTLEGRYFPEEAQYPGQEEQNASILIQPELYQSFSDGSSLLLQPFVRLDSSDDQRSHWDIREANFRYPAEDWDVQVGISKVFWGATEFVHLVDIINQTDSVEEFSGEEKLGQPMLHLTVPQEQGMIEAFLLPWFRERTFPGEADRLRSEPIIDTDHPLYESAAEQSHLDVALRYSDTFGNADVGLYHFIGTSRDPELILGGDMTSPVLLPYYTQIGQTGLDIQMVAGDWLLKGEALYRTGQGRSFAAAVCGFEYTLYGIAGTGADLGLIGEYVFDDRADTSLTVFTNDVIGGFRLALNDAAGTEILAGLMKDIDLSTSLFSLEAERRLSEHFKLHLEALFIVDAAEQDAVFSLEKDSHLTLELQYFF</sequence>
<dbReference type="AlphaFoldDB" id="A0AAU8LPN2"/>
<protein>
    <submittedName>
        <fullName evidence="2">Uncharacterized protein</fullName>
    </submittedName>
</protein>
<evidence type="ECO:0000256" key="1">
    <source>
        <dbReference type="SAM" id="Phobius"/>
    </source>
</evidence>
<gene>
    <name evidence="2" type="ORF">Q3M24_13120</name>
</gene>
<reference evidence="2" key="2">
    <citation type="submission" date="2024-06" db="EMBL/GenBank/DDBJ databases">
        <authorList>
            <person name="Plum-Jensen L.E."/>
            <person name="Schramm A."/>
            <person name="Marshall I.P.G."/>
        </authorList>
    </citation>
    <scope>NUCLEOTIDE SEQUENCE</scope>
    <source>
        <strain evidence="2">Rat1</strain>
    </source>
</reference>
<dbReference type="EMBL" id="CP159373">
    <property type="protein sequence ID" value="XCN71253.1"/>
    <property type="molecule type" value="Genomic_DNA"/>
</dbReference>
<keyword evidence="1" id="KW-1133">Transmembrane helix</keyword>
<organism evidence="2">
    <name type="scientific">Candidatus Electrothrix aestuarii</name>
    <dbReference type="NCBI Taxonomy" id="3062594"/>
    <lineage>
        <taxon>Bacteria</taxon>
        <taxon>Pseudomonadati</taxon>
        <taxon>Thermodesulfobacteriota</taxon>
        <taxon>Desulfobulbia</taxon>
        <taxon>Desulfobulbales</taxon>
        <taxon>Desulfobulbaceae</taxon>
        <taxon>Candidatus Electrothrix</taxon>
    </lineage>
</organism>
<dbReference type="KEGG" id="eaj:Q3M24_13120"/>
<reference evidence="2" key="1">
    <citation type="journal article" date="2024" name="Syst. Appl. Microbiol.">
        <title>First single-strain enrichments of Electrothrix cable bacteria, description of E. aestuarii sp. nov. and E. rattekaaiensis sp. nov., and proposal of a cable bacteria taxonomy following the rules of the SeqCode.</title>
        <authorList>
            <person name="Plum-Jensen L.E."/>
            <person name="Schramm A."/>
            <person name="Marshall I.P.G."/>
        </authorList>
    </citation>
    <scope>NUCLEOTIDE SEQUENCE</scope>
    <source>
        <strain evidence="2">Rat1</strain>
    </source>
</reference>